<gene>
    <name evidence="4" type="ORF">DKW60_02320</name>
</gene>
<evidence type="ECO:0000256" key="2">
    <source>
        <dbReference type="SAM" id="SignalP"/>
    </source>
</evidence>
<dbReference type="AlphaFoldDB" id="A0A317CPH3"/>
<dbReference type="PANTHER" id="PTHR15337">
    <property type="entry name" value="ANTERIOR GRADIENT PROTEIN-RELATED"/>
    <property type="match status" value="1"/>
</dbReference>
<comment type="caution">
    <text evidence="4">The sequence shown here is derived from an EMBL/GenBank/DDBJ whole genome shotgun (WGS) entry which is preliminary data.</text>
</comment>
<dbReference type="InterPro" id="IPR036249">
    <property type="entry name" value="Thioredoxin-like_sf"/>
</dbReference>
<evidence type="ECO:0000259" key="3">
    <source>
        <dbReference type="PROSITE" id="PS51352"/>
    </source>
</evidence>
<organism evidence="4 5">
    <name type="scientific">Leucothrix pacifica</name>
    <dbReference type="NCBI Taxonomy" id="1247513"/>
    <lineage>
        <taxon>Bacteria</taxon>
        <taxon>Pseudomonadati</taxon>
        <taxon>Pseudomonadota</taxon>
        <taxon>Gammaproteobacteria</taxon>
        <taxon>Thiotrichales</taxon>
        <taxon>Thiotrichaceae</taxon>
        <taxon>Leucothrix</taxon>
    </lineage>
</organism>
<reference evidence="4 5" key="1">
    <citation type="submission" date="2018-05" db="EMBL/GenBank/DDBJ databases">
        <title>Leucothrix arctica sp. nov., isolated from Arctic seawater.</title>
        <authorList>
            <person name="Choi A."/>
            <person name="Baek K."/>
        </authorList>
    </citation>
    <scope>NUCLEOTIDE SEQUENCE [LARGE SCALE GENOMIC DNA]</scope>
    <source>
        <strain evidence="4 5">JCM 18388</strain>
    </source>
</reference>
<name>A0A317CPH3_9GAMM</name>
<proteinExistence type="predicted"/>
<dbReference type="InterPro" id="IPR013766">
    <property type="entry name" value="Thioredoxin_domain"/>
</dbReference>
<dbReference type="Pfam" id="PF13098">
    <property type="entry name" value="Thioredoxin_2"/>
    <property type="match status" value="2"/>
</dbReference>
<dbReference type="Proteomes" id="UP000245539">
    <property type="component" value="Unassembled WGS sequence"/>
</dbReference>
<feature type="chain" id="PRO_5016326938" description="Thioredoxin domain-containing protein" evidence="2">
    <location>
        <begin position="27"/>
        <end position="350"/>
    </location>
</feature>
<feature type="signal peptide" evidence="2">
    <location>
        <begin position="1"/>
        <end position="26"/>
    </location>
</feature>
<evidence type="ECO:0000313" key="5">
    <source>
        <dbReference type="Proteomes" id="UP000245539"/>
    </source>
</evidence>
<accession>A0A317CPH3</accession>
<dbReference type="SUPFAM" id="SSF52833">
    <property type="entry name" value="Thioredoxin-like"/>
    <property type="match status" value="2"/>
</dbReference>
<protein>
    <recommendedName>
        <fullName evidence="3">Thioredoxin domain-containing protein</fullName>
    </recommendedName>
</protein>
<keyword evidence="5" id="KW-1185">Reference proteome</keyword>
<dbReference type="PROSITE" id="PS51352">
    <property type="entry name" value="THIOREDOXIN_2"/>
    <property type="match status" value="1"/>
</dbReference>
<dbReference type="Gene3D" id="3.40.30.10">
    <property type="entry name" value="Glutaredoxin"/>
    <property type="match status" value="2"/>
</dbReference>
<dbReference type="EMBL" id="QGKM01000004">
    <property type="protein sequence ID" value="PWR00407.1"/>
    <property type="molecule type" value="Genomic_DNA"/>
</dbReference>
<sequence>MFKFIDSKQLLSALILTVIFSVTAVADTMVSEAKTPGKVIGATEVVIPDWFKDSFLDFREEVEEAAEVNKHVLIYFHISGCPYCQKMLDDNFRGDYNKSLIQASFDSIDLNLHGSREVAFNDETEVPESDLARALNVRYTPTILFMNENNQIVQRLNGYRSPREFRQVLNYVKDKAYLKGDFASYRQQHLTDAIYELKDHPVYQQTDNVQQLVASGKPVAILIEDKSCDDCERFHNEVFDLAETQALLKDYTVVRFDALDERPIIDDEGNQTTIRQWVNKLDISYRPAMLFYNEGKHRETLTGMLKLFHFQQLLSYVSGKHYKDFNTWSKYMVHRSEQLVKSGQNVDVWK</sequence>
<dbReference type="PANTHER" id="PTHR15337:SF11">
    <property type="entry name" value="THIOREDOXIN DOMAIN-CONTAINING PROTEIN"/>
    <property type="match status" value="1"/>
</dbReference>
<dbReference type="InterPro" id="IPR051099">
    <property type="entry name" value="AGR/TXD"/>
</dbReference>
<dbReference type="InterPro" id="IPR012336">
    <property type="entry name" value="Thioredoxin-like_fold"/>
</dbReference>
<evidence type="ECO:0000313" key="4">
    <source>
        <dbReference type="EMBL" id="PWR00407.1"/>
    </source>
</evidence>
<feature type="domain" description="Thioredoxin" evidence="3">
    <location>
        <begin position="20"/>
        <end position="174"/>
    </location>
</feature>
<keyword evidence="1 2" id="KW-0732">Signal</keyword>
<evidence type="ECO:0000256" key="1">
    <source>
        <dbReference type="ARBA" id="ARBA00022729"/>
    </source>
</evidence>
<dbReference type="RefSeq" id="WP_109836052.1">
    <property type="nucleotide sequence ID" value="NZ_QGKM01000004.1"/>
</dbReference>
<dbReference type="OrthoDB" id="9791630at2"/>